<organism evidence="1">
    <name type="scientific">marine sediment metagenome</name>
    <dbReference type="NCBI Taxonomy" id="412755"/>
    <lineage>
        <taxon>unclassified sequences</taxon>
        <taxon>metagenomes</taxon>
        <taxon>ecological metagenomes</taxon>
    </lineage>
</organism>
<comment type="caution">
    <text evidence="1">The sequence shown here is derived from an EMBL/GenBank/DDBJ whole genome shotgun (WGS) entry which is preliminary data.</text>
</comment>
<dbReference type="EMBL" id="LAZR01019134">
    <property type="protein sequence ID" value="KKL93634.1"/>
    <property type="molecule type" value="Genomic_DNA"/>
</dbReference>
<name>A0A0F9G4F0_9ZZZZ</name>
<feature type="non-terminal residue" evidence="1">
    <location>
        <position position="1"/>
    </location>
</feature>
<evidence type="ECO:0000313" key="1">
    <source>
        <dbReference type="EMBL" id="KKL93634.1"/>
    </source>
</evidence>
<gene>
    <name evidence="1" type="ORF">LCGC14_1872770</name>
</gene>
<sequence>IYVDYYFKIFKIKIDDIDYQTIFRILEVLIKKDDEIRLYVLPKVVKILQSKFKLLKK</sequence>
<accession>A0A0F9G4F0</accession>
<protein>
    <submittedName>
        <fullName evidence="1">Uncharacterized protein</fullName>
    </submittedName>
</protein>
<reference evidence="1" key="1">
    <citation type="journal article" date="2015" name="Nature">
        <title>Complex archaea that bridge the gap between prokaryotes and eukaryotes.</title>
        <authorList>
            <person name="Spang A."/>
            <person name="Saw J.H."/>
            <person name="Jorgensen S.L."/>
            <person name="Zaremba-Niedzwiedzka K."/>
            <person name="Martijn J."/>
            <person name="Lind A.E."/>
            <person name="van Eijk R."/>
            <person name="Schleper C."/>
            <person name="Guy L."/>
            <person name="Ettema T.J."/>
        </authorList>
    </citation>
    <scope>NUCLEOTIDE SEQUENCE</scope>
</reference>
<dbReference type="AlphaFoldDB" id="A0A0F9G4F0"/>
<proteinExistence type="predicted"/>